<reference evidence="1" key="1">
    <citation type="submission" date="2014-09" db="EMBL/GenBank/DDBJ databases">
        <authorList>
            <person name="Magalhaes I.L.F."/>
            <person name="Oliveira U."/>
            <person name="Santos F.R."/>
            <person name="Vidigal T.H.D.A."/>
            <person name="Brescovit A.D."/>
            <person name="Santos A.J."/>
        </authorList>
    </citation>
    <scope>NUCLEOTIDE SEQUENCE</scope>
    <source>
        <tissue evidence="1">Shoot tissue taken approximately 20 cm above the soil surface</tissue>
    </source>
</reference>
<dbReference type="AlphaFoldDB" id="A0A0A9FKR9"/>
<accession>A0A0A9FKR9</accession>
<sequence>MVSSRGCMLKHCPLCKLVRRWLQSRLLGVVVMRRAVCEMKISGFLPSWMLAMLSRRDTKGRLNLIPSPSQHATMLALIHGPLTATSVASVSLVIDDVLTLAVENKF</sequence>
<protein>
    <submittedName>
        <fullName evidence="1">Uncharacterized protein</fullName>
    </submittedName>
</protein>
<dbReference type="EMBL" id="GBRH01187180">
    <property type="protein sequence ID" value="JAE10716.1"/>
    <property type="molecule type" value="Transcribed_RNA"/>
</dbReference>
<reference evidence="1" key="2">
    <citation type="journal article" date="2015" name="Data Brief">
        <title>Shoot transcriptome of the giant reed, Arundo donax.</title>
        <authorList>
            <person name="Barrero R.A."/>
            <person name="Guerrero F.D."/>
            <person name="Moolhuijzen P."/>
            <person name="Goolsby J.A."/>
            <person name="Tidwell J."/>
            <person name="Bellgard S.E."/>
            <person name="Bellgard M.I."/>
        </authorList>
    </citation>
    <scope>NUCLEOTIDE SEQUENCE</scope>
    <source>
        <tissue evidence="1">Shoot tissue taken approximately 20 cm above the soil surface</tissue>
    </source>
</reference>
<evidence type="ECO:0000313" key="1">
    <source>
        <dbReference type="EMBL" id="JAE10716.1"/>
    </source>
</evidence>
<proteinExistence type="predicted"/>
<name>A0A0A9FKR9_ARUDO</name>
<organism evidence="1">
    <name type="scientific">Arundo donax</name>
    <name type="common">Giant reed</name>
    <name type="synonym">Donax arundinaceus</name>
    <dbReference type="NCBI Taxonomy" id="35708"/>
    <lineage>
        <taxon>Eukaryota</taxon>
        <taxon>Viridiplantae</taxon>
        <taxon>Streptophyta</taxon>
        <taxon>Embryophyta</taxon>
        <taxon>Tracheophyta</taxon>
        <taxon>Spermatophyta</taxon>
        <taxon>Magnoliopsida</taxon>
        <taxon>Liliopsida</taxon>
        <taxon>Poales</taxon>
        <taxon>Poaceae</taxon>
        <taxon>PACMAD clade</taxon>
        <taxon>Arundinoideae</taxon>
        <taxon>Arundineae</taxon>
        <taxon>Arundo</taxon>
    </lineage>
</organism>